<feature type="transmembrane region" description="Helical" evidence="7">
    <location>
        <begin position="113"/>
        <end position="140"/>
    </location>
</feature>
<dbReference type="Proteomes" id="UP000000536">
    <property type="component" value="Chromosome"/>
</dbReference>
<dbReference type="EMBL" id="AP006878">
    <property type="protein sequence ID" value="BAD86247.1"/>
    <property type="molecule type" value="Genomic_DNA"/>
</dbReference>
<evidence type="ECO:0000256" key="1">
    <source>
        <dbReference type="ARBA" id="ARBA00004651"/>
    </source>
</evidence>
<reference evidence="8 9" key="1">
    <citation type="journal article" date="2005" name="Genome Res.">
        <title>Complete genome sequence of the hyperthermophilic archaeon Thermococcus kodakaraensis KOD1 and comparison with Pyrococcus genomes.</title>
        <authorList>
            <person name="Fukui T."/>
            <person name="Atomi H."/>
            <person name="Kanai T."/>
            <person name="Matsumi R."/>
            <person name="Fujiwara S."/>
            <person name="Imanaka T."/>
        </authorList>
    </citation>
    <scope>NUCLEOTIDE SEQUENCE [LARGE SCALE GENOMIC DNA]</scope>
    <source>
        <strain evidence="9">ATCC BAA-918 / JCM 12380 / KOD1</strain>
    </source>
</reference>
<dbReference type="RefSeq" id="WP_011251008.1">
    <property type="nucleotide sequence ID" value="NC_006624.1"/>
</dbReference>
<evidence type="ECO:0000256" key="2">
    <source>
        <dbReference type="ARBA" id="ARBA00022448"/>
    </source>
</evidence>
<dbReference type="eggNOG" id="arCOG00751">
    <property type="taxonomic scope" value="Archaea"/>
</dbReference>
<comment type="subcellular location">
    <subcellularLocation>
        <location evidence="1">Cell membrane</location>
        <topology evidence="1">Multi-pass membrane protein</topology>
    </subcellularLocation>
</comment>
<feature type="transmembrane region" description="Helical" evidence="7">
    <location>
        <begin position="298"/>
        <end position="323"/>
    </location>
</feature>
<dbReference type="STRING" id="69014.TK2058"/>
<dbReference type="PATRIC" id="fig|69014.16.peg.2013"/>
<evidence type="ECO:0000256" key="3">
    <source>
        <dbReference type="ARBA" id="ARBA00022475"/>
    </source>
</evidence>
<dbReference type="PANTHER" id="PTHR30465:SF0">
    <property type="entry name" value="OLIGOPEPTIDE TRANSPORT SYSTEM PERMEASE PROTEIN APPB"/>
    <property type="match status" value="1"/>
</dbReference>
<feature type="transmembrane region" description="Helical" evidence="7">
    <location>
        <begin position="152"/>
        <end position="177"/>
    </location>
</feature>
<dbReference type="HOGENOM" id="CLU_843637_0_0_2"/>
<dbReference type="KEGG" id="tko:TK2058"/>
<keyword evidence="5 7" id="KW-1133">Transmembrane helix</keyword>
<dbReference type="PhylomeDB" id="Q5JHX7"/>
<gene>
    <name evidence="8" type="ordered locus">TK2058</name>
</gene>
<dbReference type="GO" id="GO:0022857">
    <property type="term" value="F:transmembrane transporter activity"/>
    <property type="evidence" value="ECO:0000318"/>
    <property type="project" value="GO_Central"/>
</dbReference>
<protein>
    <submittedName>
        <fullName evidence="8">ABC-type dipeptide/oligopeptide transport system, permease component</fullName>
    </submittedName>
</protein>
<keyword evidence="9" id="KW-1185">Reference proteome</keyword>
<dbReference type="InParanoid" id="Q5JHX7"/>
<proteinExistence type="predicted"/>
<keyword evidence="6 7" id="KW-0472">Membrane</keyword>
<dbReference type="GeneID" id="78418087"/>
<organism evidence="8 9">
    <name type="scientific">Thermococcus kodakarensis (strain ATCC BAA-918 / JCM 12380 / KOD1)</name>
    <name type="common">Pyrococcus kodakaraensis (strain KOD1)</name>
    <dbReference type="NCBI Taxonomy" id="69014"/>
    <lineage>
        <taxon>Archaea</taxon>
        <taxon>Methanobacteriati</taxon>
        <taxon>Methanobacteriota</taxon>
        <taxon>Thermococci</taxon>
        <taxon>Thermococcales</taxon>
        <taxon>Thermococcaceae</taxon>
        <taxon>Thermococcus</taxon>
    </lineage>
</organism>
<evidence type="ECO:0000256" key="5">
    <source>
        <dbReference type="ARBA" id="ARBA00022989"/>
    </source>
</evidence>
<dbReference type="OrthoDB" id="44105at2157"/>
<dbReference type="GO" id="GO:0005886">
    <property type="term" value="C:plasma membrane"/>
    <property type="evidence" value="ECO:0000318"/>
    <property type="project" value="GO_Central"/>
</dbReference>
<dbReference type="Gene3D" id="1.10.3720.10">
    <property type="entry name" value="MetI-like"/>
    <property type="match status" value="1"/>
</dbReference>
<dbReference type="PANTHER" id="PTHR30465">
    <property type="entry name" value="INNER MEMBRANE ABC TRANSPORTER"/>
    <property type="match status" value="1"/>
</dbReference>
<accession>Q5JHX7</accession>
<name>Q5JHX7_THEKO</name>
<keyword evidence="2" id="KW-0813">Transport</keyword>
<sequence>MRNARGLLRVAVRFTLTLLLVTFLVGTGVKAGLREMAKNDILKHPEVYKNAPKLGMTPEEYYMKYIAPKKYPELTKPSVVVGFNALVSSVKPPQDKIWRKLELYQFRIPRKEALLRTLILLFISEIILVPLSLMVAFWALKSPRVAGLLNNLTKVVLGIPAWWPGVVFILLIIYSPLPNDLVISPGPGAGLLDVLESMVFPVLTVVLTSFWYLAVEFYFLLSREVLNPYVSYKRAMGLPENRILMSALRAISVPALSIWFSHLIEVEGIVIVVDHLFKLGGLGQMIGSSFSGSMAETFYFVPSLFAFPLLVFIVLNLLIAMAVEFLKTRLDPRGITA</sequence>
<keyword evidence="3" id="KW-1003">Cell membrane</keyword>
<dbReference type="InterPro" id="IPR035906">
    <property type="entry name" value="MetI-like_sf"/>
</dbReference>
<evidence type="ECO:0000313" key="9">
    <source>
        <dbReference type="Proteomes" id="UP000000536"/>
    </source>
</evidence>
<evidence type="ECO:0000256" key="4">
    <source>
        <dbReference type="ARBA" id="ARBA00022692"/>
    </source>
</evidence>
<evidence type="ECO:0000256" key="7">
    <source>
        <dbReference type="SAM" id="Phobius"/>
    </source>
</evidence>
<evidence type="ECO:0000313" key="8">
    <source>
        <dbReference type="EMBL" id="BAD86247.1"/>
    </source>
</evidence>
<keyword evidence="4 7" id="KW-0812">Transmembrane</keyword>
<dbReference type="AlphaFoldDB" id="Q5JHX7"/>
<evidence type="ECO:0000256" key="6">
    <source>
        <dbReference type="ARBA" id="ARBA00023136"/>
    </source>
</evidence>
<dbReference type="EnsemblBacteria" id="BAD86247">
    <property type="protein sequence ID" value="BAD86247"/>
    <property type="gene ID" value="TK2058"/>
</dbReference>
<feature type="transmembrane region" description="Helical" evidence="7">
    <location>
        <begin position="197"/>
        <end position="221"/>
    </location>
</feature>